<accession>A0A5N5KTI8</accession>
<organism evidence="4 5">
    <name type="scientific">Salix brachista</name>
    <dbReference type="NCBI Taxonomy" id="2182728"/>
    <lineage>
        <taxon>Eukaryota</taxon>
        <taxon>Viridiplantae</taxon>
        <taxon>Streptophyta</taxon>
        <taxon>Embryophyta</taxon>
        <taxon>Tracheophyta</taxon>
        <taxon>Spermatophyta</taxon>
        <taxon>Magnoliopsida</taxon>
        <taxon>eudicotyledons</taxon>
        <taxon>Gunneridae</taxon>
        <taxon>Pentapetalae</taxon>
        <taxon>rosids</taxon>
        <taxon>fabids</taxon>
        <taxon>Malpighiales</taxon>
        <taxon>Salicaceae</taxon>
        <taxon>Saliceae</taxon>
        <taxon>Salix</taxon>
    </lineage>
</organism>
<evidence type="ECO:0000256" key="2">
    <source>
        <dbReference type="ARBA" id="ARBA00022737"/>
    </source>
</evidence>
<keyword evidence="5" id="KW-1185">Reference proteome</keyword>
<protein>
    <recommendedName>
        <fullName evidence="6">Pentatricopeptide repeat-containing protein</fullName>
    </recommendedName>
</protein>
<proteinExistence type="inferred from homology"/>
<dbReference type="PANTHER" id="PTHR47939">
    <property type="entry name" value="MEMBRANE-ASSOCIATED SALT-INDUCIBLE PROTEIN-LIKE"/>
    <property type="match status" value="1"/>
</dbReference>
<reference evidence="5" key="1">
    <citation type="journal article" date="2019" name="Gigascience">
        <title>De novo genome assembly of the endangered Acer yangbiense, a plant species with extremely small populations endemic to Yunnan Province, China.</title>
        <authorList>
            <person name="Yang J."/>
            <person name="Wariss H.M."/>
            <person name="Tao L."/>
            <person name="Zhang R."/>
            <person name="Yun Q."/>
            <person name="Hollingsworth P."/>
            <person name="Dao Z."/>
            <person name="Luo G."/>
            <person name="Guo H."/>
            <person name="Ma Y."/>
            <person name="Sun W."/>
        </authorList>
    </citation>
    <scope>NUCLEOTIDE SEQUENCE [LARGE SCALE GENOMIC DNA]</scope>
    <source>
        <strain evidence="5">cv. br00</strain>
    </source>
</reference>
<dbReference type="PROSITE" id="PS51375">
    <property type="entry name" value="PPR"/>
    <property type="match status" value="1"/>
</dbReference>
<evidence type="ECO:0000256" key="1">
    <source>
        <dbReference type="ARBA" id="ARBA00007626"/>
    </source>
</evidence>
<gene>
    <name evidence="4" type="ORF">DKX38_016763</name>
</gene>
<name>A0A5N5KTI8_9ROSI</name>
<dbReference type="InterPro" id="IPR002885">
    <property type="entry name" value="PPR_rpt"/>
</dbReference>
<comment type="similarity">
    <text evidence="1">Belongs to the PPR family. P subfamily.</text>
</comment>
<evidence type="ECO:0000313" key="5">
    <source>
        <dbReference type="Proteomes" id="UP000326939"/>
    </source>
</evidence>
<evidence type="ECO:0000313" key="4">
    <source>
        <dbReference type="EMBL" id="KAB5533677.1"/>
    </source>
</evidence>
<feature type="repeat" description="PPR" evidence="3">
    <location>
        <begin position="1"/>
        <end position="28"/>
    </location>
</feature>
<dbReference type="Proteomes" id="UP000326939">
    <property type="component" value="Chromosome 11"/>
</dbReference>
<evidence type="ECO:0000256" key="3">
    <source>
        <dbReference type="PROSITE-ProRule" id="PRU00708"/>
    </source>
</evidence>
<dbReference type="InterPro" id="IPR050667">
    <property type="entry name" value="PPR-containing_protein"/>
</dbReference>
<dbReference type="Gene3D" id="1.25.40.10">
    <property type="entry name" value="Tetratricopeptide repeat domain"/>
    <property type="match status" value="1"/>
</dbReference>
<dbReference type="AlphaFoldDB" id="A0A5N5KTI8"/>
<evidence type="ECO:0008006" key="6">
    <source>
        <dbReference type="Google" id="ProtNLM"/>
    </source>
</evidence>
<keyword evidence="2" id="KW-0677">Repeat</keyword>
<dbReference type="PANTHER" id="PTHR47939:SF5">
    <property type="entry name" value="PENTACOTRIPEPTIDE-REPEAT REGION OF PRORP DOMAIN-CONTAINING PROTEIN"/>
    <property type="match status" value="1"/>
</dbReference>
<dbReference type="Pfam" id="PF13041">
    <property type="entry name" value="PPR_2"/>
    <property type="match status" value="1"/>
</dbReference>
<sequence length="83" mass="9505">MIKFLCKFGRVQEAKELMMMMVLWGVLPDNITYSTLVTNIDKSCSAEEVIELHYYMVLKGVVPDKITYEDIVSPLLQEESATN</sequence>
<dbReference type="EMBL" id="VDCV01000011">
    <property type="protein sequence ID" value="KAB5533677.1"/>
    <property type="molecule type" value="Genomic_DNA"/>
</dbReference>
<comment type="caution">
    <text evidence="4">The sequence shown here is derived from an EMBL/GenBank/DDBJ whole genome shotgun (WGS) entry which is preliminary data.</text>
</comment>
<dbReference type="NCBIfam" id="TIGR00756">
    <property type="entry name" value="PPR"/>
    <property type="match status" value="1"/>
</dbReference>
<dbReference type="InterPro" id="IPR011990">
    <property type="entry name" value="TPR-like_helical_dom_sf"/>
</dbReference>